<accession>A0AAE1BA01</accession>
<evidence type="ECO:0000313" key="1">
    <source>
        <dbReference type="EMBL" id="KAK3802418.1"/>
    </source>
</evidence>
<proteinExistence type="predicted"/>
<keyword evidence="2" id="KW-1185">Reference proteome</keyword>
<sequence length="117" mass="12925">MLVLPGVADRFHKPEVVMGKQYGSFEIGSFAGKTMATRCNHGRSIVLPQYLKQLTPPNTGLKTLALDILLPPLSLSKVRAVHVCPQSHQSYLPHTISTALRESYLPRSLPLHQQTVV</sequence>
<dbReference type="Proteomes" id="UP001283361">
    <property type="component" value="Unassembled WGS sequence"/>
</dbReference>
<comment type="caution">
    <text evidence="1">The sequence shown here is derived from an EMBL/GenBank/DDBJ whole genome shotgun (WGS) entry which is preliminary data.</text>
</comment>
<evidence type="ECO:0000313" key="2">
    <source>
        <dbReference type="Proteomes" id="UP001283361"/>
    </source>
</evidence>
<organism evidence="1 2">
    <name type="scientific">Elysia crispata</name>
    <name type="common">lettuce slug</name>
    <dbReference type="NCBI Taxonomy" id="231223"/>
    <lineage>
        <taxon>Eukaryota</taxon>
        <taxon>Metazoa</taxon>
        <taxon>Spiralia</taxon>
        <taxon>Lophotrochozoa</taxon>
        <taxon>Mollusca</taxon>
        <taxon>Gastropoda</taxon>
        <taxon>Heterobranchia</taxon>
        <taxon>Euthyneura</taxon>
        <taxon>Panpulmonata</taxon>
        <taxon>Sacoglossa</taxon>
        <taxon>Placobranchoidea</taxon>
        <taxon>Plakobranchidae</taxon>
        <taxon>Elysia</taxon>
    </lineage>
</organism>
<dbReference type="EMBL" id="JAWDGP010000238">
    <property type="protein sequence ID" value="KAK3802418.1"/>
    <property type="molecule type" value="Genomic_DNA"/>
</dbReference>
<protein>
    <submittedName>
        <fullName evidence="1">Uncharacterized protein</fullName>
    </submittedName>
</protein>
<gene>
    <name evidence="1" type="ORF">RRG08_034185</name>
</gene>
<reference evidence="1" key="1">
    <citation type="journal article" date="2023" name="G3 (Bethesda)">
        <title>A reference genome for the long-term kleptoplast-retaining sea slug Elysia crispata morphotype clarki.</title>
        <authorList>
            <person name="Eastman K.E."/>
            <person name="Pendleton A.L."/>
            <person name="Shaikh M.A."/>
            <person name="Suttiyut T."/>
            <person name="Ogas R."/>
            <person name="Tomko P."/>
            <person name="Gavelis G."/>
            <person name="Widhalm J.R."/>
            <person name="Wisecaver J.H."/>
        </authorList>
    </citation>
    <scope>NUCLEOTIDE SEQUENCE</scope>
    <source>
        <strain evidence="1">ECLA1</strain>
    </source>
</reference>
<dbReference type="AlphaFoldDB" id="A0AAE1BA01"/>
<name>A0AAE1BA01_9GAST</name>